<dbReference type="Gramene" id="mRNA:HanXRQr2_Chr05g0210531">
    <property type="protein sequence ID" value="CDS:HanXRQr2_Chr05g0210531.1"/>
    <property type="gene ID" value="HanXRQr2_Chr05g0210531"/>
</dbReference>
<proteinExistence type="predicted"/>
<dbReference type="Proteomes" id="UP000215914">
    <property type="component" value="Unassembled WGS sequence"/>
</dbReference>
<dbReference type="EMBL" id="MNCJ02000320">
    <property type="protein sequence ID" value="KAF5805535.1"/>
    <property type="molecule type" value="Genomic_DNA"/>
</dbReference>
<organism evidence="1 2">
    <name type="scientific">Helianthus annuus</name>
    <name type="common">Common sunflower</name>
    <dbReference type="NCBI Taxonomy" id="4232"/>
    <lineage>
        <taxon>Eukaryota</taxon>
        <taxon>Viridiplantae</taxon>
        <taxon>Streptophyta</taxon>
        <taxon>Embryophyta</taxon>
        <taxon>Tracheophyta</taxon>
        <taxon>Spermatophyta</taxon>
        <taxon>Magnoliopsida</taxon>
        <taxon>eudicotyledons</taxon>
        <taxon>Gunneridae</taxon>
        <taxon>Pentapetalae</taxon>
        <taxon>asterids</taxon>
        <taxon>campanulids</taxon>
        <taxon>Asterales</taxon>
        <taxon>Asteraceae</taxon>
        <taxon>Asteroideae</taxon>
        <taxon>Heliantheae alliance</taxon>
        <taxon>Heliantheae</taxon>
        <taxon>Helianthus</taxon>
    </lineage>
</organism>
<evidence type="ECO:0000313" key="1">
    <source>
        <dbReference type="EMBL" id="KAF5805535.1"/>
    </source>
</evidence>
<name>A0A9K3NMS2_HELAN</name>
<accession>A0A9K3NMS2</accession>
<dbReference type="AlphaFoldDB" id="A0A9K3NMS2"/>
<reference evidence="1" key="2">
    <citation type="submission" date="2020-06" db="EMBL/GenBank/DDBJ databases">
        <title>Helianthus annuus Genome sequencing and assembly Release 2.</title>
        <authorList>
            <person name="Gouzy J."/>
            <person name="Langlade N."/>
            <person name="Munos S."/>
        </authorList>
    </citation>
    <scope>NUCLEOTIDE SEQUENCE</scope>
    <source>
        <tissue evidence="1">Leaves</tissue>
    </source>
</reference>
<gene>
    <name evidence="1" type="ORF">HanXRQr2_Chr05g0210531</name>
</gene>
<sequence>MITPRASAAERGVTDWYQSCDCSEPGFLLESSLQSLGSYHENNFQRVFIA</sequence>
<keyword evidence="2" id="KW-1185">Reference proteome</keyword>
<evidence type="ECO:0000313" key="2">
    <source>
        <dbReference type="Proteomes" id="UP000215914"/>
    </source>
</evidence>
<protein>
    <submittedName>
        <fullName evidence="1">Uncharacterized protein</fullName>
    </submittedName>
</protein>
<comment type="caution">
    <text evidence="1">The sequence shown here is derived from an EMBL/GenBank/DDBJ whole genome shotgun (WGS) entry which is preliminary data.</text>
</comment>
<reference evidence="1" key="1">
    <citation type="journal article" date="2017" name="Nature">
        <title>The sunflower genome provides insights into oil metabolism, flowering and Asterid evolution.</title>
        <authorList>
            <person name="Badouin H."/>
            <person name="Gouzy J."/>
            <person name="Grassa C.J."/>
            <person name="Murat F."/>
            <person name="Staton S.E."/>
            <person name="Cottret L."/>
            <person name="Lelandais-Briere C."/>
            <person name="Owens G.L."/>
            <person name="Carrere S."/>
            <person name="Mayjonade B."/>
            <person name="Legrand L."/>
            <person name="Gill N."/>
            <person name="Kane N.C."/>
            <person name="Bowers J.E."/>
            <person name="Hubner S."/>
            <person name="Bellec A."/>
            <person name="Berard A."/>
            <person name="Berges H."/>
            <person name="Blanchet N."/>
            <person name="Boniface M.C."/>
            <person name="Brunel D."/>
            <person name="Catrice O."/>
            <person name="Chaidir N."/>
            <person name="Claudel C."/>
            <person name="Donnadieu C."/>
            <person name="Faraut T."/>
            <person name="Fievet G."/>
            <person name="Helmstetter N."/>
            <person name="King M."/>
            <person name="Knapp S.J."/>
            <person name="Lai Z."/>
            <person name="Le Paslier M.C."/>
            <person name="Lippi Y."/>
            <person name="Lorenzon L."/>
            <person name="Mandel J.R."/>
            <person name="Marage G."/>
            <person name="Marchand G."/>
            <person name="Marquand E."/>
            <person name="Bret-Mestries E."/>
            <person name="Morien E."/>
            <person name="Nambeesan S."/>
            <person name="Nguyen T."/>
            <person name="Pegot-Espagnet P."/>
            <person name="Pouilly N."/>
            <person name="Raftis F."/>
            <person name="Sallet E."/>
            <person name="Schiex T."/>
            <person name="Thomas J."/>
            <person name="Vandecasteele C."/>
            <person name="Vares D."/>
            <person name="Vear F."/>
            <person name="Vautrin S."/>
            <person name="Crespi M."/>
            <person name="Mangin B."/>
            <person name="Burke J.M."/>
            <person name="Salse J."/>
            <person name="Munos S."/>
            <person name="Vincourt P."/>
            <person name="Rieseberg L.H."/>
            <person name="Langlade N.B."/>
        </authorList>
    </citation>
    <scope>NUCLEOTIDE SEQUENCE</scope>
    <source>
        <tissue evidence="1">Leaves</tissue>
    </source>
</reference>